<dbReference type="GO" id="GO:0001682">
    <property type="term" value="P:tRNA 5'-leader removal"/>
    <property type="evidence" value="ECO:0007669"/>
    <property type="project" value="UniProtKB-UniRule"/>
</dbReference>
<dbReference type="Pfam" id="PF00825">
    <property type="entry name" value="Ribonuclease_P"/>
    <property type="match status" value="1"/>
</dbReference>
<dbReference type="Gene3D" id="3.30.230.10">
    <property type="match status" value="1"/>
</dbReference>
<dbReference type="GO" id="GO:0004526">
    <property type="term" value="F:ribonuclease P activity"/>
    <property type="evidence" value="ECO:0007669"/>
    <property type="project" value="UniProtKB-UniRule"/>
</dbReference>
<keyword evidence="4 6" id="KW-0378">Hydrolase</keyword>
<dbReference type="GO" id="GO:0000049">
    <property type="term" value="F:tRNA binding"/>
    <property type="evidence" value="ECO:0007669"/>
    <property type="project" value="UniProtKB-UniRule"/>
</dbReference>
<evidence type="ECO:0000256" key="3">
    <source>
        <dbReference type="ARBA" id="ARBA00022759"/>
    </source>
</evidence>
<reference evidence="8 9" key="1">
    <citation type="journal article" date="2016" name="Nat. Commun.">
        <title>Thousands of microbial genomes shed light on interconnected biogeochemical processes in an aquifer system.</title>
        <authorList>
            <person name="Anantharaman K."/>
            <person name="Brown C.T."/>
            <person name="Hug L.A."/>
            <person name="Sharon I."/>
            <person name="Castelle C.J."/>
            <person name="Probst A.J."/>
            <person name="Thomas B.C."/>
            <person name="Singh A."/>
            <person name="Wilkins M.J."/>
            <person name="Karaoz U."/>
            <person name="Brodie E.L."/>
            <person name="Williams K.H."/>
            <person name="Hubbard S.S."/>
            <person name="Banfield J.F."/>
        </authorList>
    </citation>
    <scope>NUCLEOTIDE SEQUENCE [LARGE SCALE GENOMIC DNA]</scope>
</reference>
<dbReference type="InterPro" id="IPR020568">
    <property type="entry name" value="Ribosomal_Su5_D2-typ_SF"/>
</dbReference>
<dbReference type="PANTHER" id="PTHR33992">
    <property type="entry name" value="RIBONUCLEASE P PROTEIN COMPONENT"/>
    <property type="match status" value="1"/>
</dbReference>
<gene>
    <name evidence="6" type="primary">rnpA</name>
    <name evidence="8" type="ORF">A3J66_04470</name>
</gene>
<dbReference type="EMBL" id="MFQB01000035">
    <property type="protein sequence ID" value="OGH66502.1"/>
    <property type="molecule type" value="Genomic_DNA"/>
</dbReference>
<organism evidence="8 9">
    <name type="scientific">Candidatus Magasanikbacteria bacterium RIFCSPHIGHO2_02_FULL_47_14</name>
    <dbReference type="NCBI Taxonomy" id="1798680"/>
    <lineage>
        <taxon>Bacteria</taxon>
        <taxon>Candidatus Magasanikiibacteriota</taxon>
    </lineage>
</organism>
<dbReference type="InterPro" id="IPR014721">
    <property type="entry name" value="Ribsml_uS5_D2-typ_fold_subgr"/>
</dbReference>
<dbReference type="GO" id="GO:0030677">
    <property type="term" value="C:ribonuclease P complex"/>
    <property type="evidence" value="ECO:0007669"/>
    <property type="project" value="TreeGrafter"/>
</dbReference>
<evidence type="ECO:0000256" key="6">
    <source>
        <dbReference type="HAMAP-Rule" id="MF_00227"/>
    </source>
</evidence>
<dbReference type="GO" id="GO:0042781">
    <property type="term" value="F:3'-tRNA processing endoribonuclease activity"/>
    <property type="evidence" value="ECO:0007669"/>
    <property type="project" value="TreeGrafter"/>
</dbReference>
<comment type="caution">
    <text evidence="8">The sequence shown here is derived from an EMBL/GenBank/DDBJ whole genome shotgun (WGS) entry which is preliminary data.</text>
</comment>
<dbReference type="AlphaFoldDB" id="A0A1F6M4B8"/>
<keyword evidence="2 6" id="KW-0540">Nuclease</keyword>
<dbReference type="PANTHER" id="PTHR33992:SF1">
    <property type="entry name" value="RIBONUCLEASE P PROTEIN COMPONENT"/>
    <property type="match status" value="1"/>
</dbReference>
<proteinExistence type="inferred from homology"/>
<keyword evidence="3 6" id="KW-0255">Endonuclease</keyword>
<comment type="similarity">
    <text evidence="6">Belongs to the RnpA family.</text>
</comment>
<dbReference type="HAMAP" id="MF_00227">
    <property type="entry name" value="RNase_P"/>
    <property type="match status" value="1"/>
</dbReference>
<evidence type="ECO:0000313" key="8">
    <source>
        <dbReference type="EMBL" id="OGH66502.1"/>
    </source>
</evidence>
<keyword evidence="1 6" id="KW-0819">tRNA processing</keyword>
<comment type="subunit">
    <text evidence="6">Consists of a catalytic RNA component (M1 or rnpB) and a protein subunit.</text>
</comment>
<evidence type="ECO:0000256" key="5">
    <source>
        <dbReference type="ARBA" id="ARBA00022884"/>
    </source>
</evidence>
<dbReference type="NCBIfam" id="TIGR00188">
    <property type="entry name" value="rnpA"/>
    <property type="match status" value="1"/>
</dbReference>
<protein>
    <recommendedName>
        <fullName evidence="6 7">Ribonuclease P protein component</fullName>
        <shortName evidence="6">RNase P protein</shortName>
        <shortName evidence="6">RNaseP protein</shortName>
        <ecNumber evidence="6 7">3.1.26.5</ecNumber>
    </recommendedName>
    <alternativeName>
        <fullName evidence="6">Protein C5</fullName>
    </alternativeName>
</protein>
<keyword evidence="5 6" id="KW-0694">RNA-binding</keyword>
<dbReference type="Proteomes" id="UP000176282">
    <property type="component" value="Unassembled WGS sequence"/>
</dbReference>
<dbReference type="InterPro" id="IPR000100">
    <property type="entry name" value="RNase_P"/>
</dbReference>
<comment type="function">
    <text evidence="6">RNaseP catalyzes the removal of the 5'-leader sequence from pre-tRNA to produce the mature 5'-terminus. It can also cleave other RNA substrates such as 4.5S RNA. The protein component plays an auxiliary but essential role in vivo by binding to the 5'-leader sequence and broadening the substrate specificity of the ribozyme.</text>
</comment>
<comment type="catalytic activity">
    <reaction evidence="6">
        <text>Endonucleolytic cleavage of RNA, removing 5'-extranucleotides from tRNA precursor.</text>
        <dbReference type="EC" id="3.1.26.5"/>
    </reaction>
</comment>
<evidence type="ECO:0000256" key="2">
    <source>
        <dbReference type="ARBA" id="ARBA00022722"/>
    </source>
</evidence>
<name>A0A1F6M4B8_9BACT</name>
<evidence type="ECO:0000256" key="7">
    <source>
        <dbReference type="NCBIfam" id="TIGR00188"/>
    </source>
</evidence>
<evidence type="ECO:0000256" key="1">
    <source>
        <dbReference type="ARBA" id="ARBA00022694"/>
    </source>
</evidence>
<sequence>MLPQINRLTRKRDFEIVFENGRFVSGALVLAKVWQPNLEQFPKRGYKVDDLKFGFVVSKKVEKRAVWRNRVKRQMREVVRLLLKEERIESGYLVVIVAKSEIIGHEYNDIEKDLLSVLQRARVLKKKV</sequence>
<evidence type="ECO:0000256" key="4">
    <source>
        <dbReference type="ARBA" id="ARBA00022801"/>
    </source>
</evidence>
<accession>A0A1F6M4B8</accession>
<dbReference type="STRING" id="1798680.A3J66_04470"/>
<dbReference type="SUPFAM" id="SSF54211">
    <property type="entry name" value="Ribosomal protein S5 domain 2-like"/>
    <property type="match status" value="1"/>
</dbReference>
<evidence type="ECO:0000313" key="9">
    <source>
        <dbReference type="Proteomes" id="UP000176282"/>
    </source>
</evidence>
<dbReference type="EC" id="3.1.26.5" evidence="6 7"/>